<dbReference type="Proteomes" id="UP000611945">
    <property type="component" value="Unassembled WGS sequence"/>
</dbReference>
<sequence length="440" mass="50179">MNDLTQSIEELKQEIPSAPTIINEFFTTTAKYSPLLDPENQTHIGIEKKERGIHVNEPAFIRRIEISGNAGEIIKDIALEINAGTKKIIPKPTKLNDTTAQFMVNSIALGIKIKSNHILVKPEANKIKIIGYPFSQFAEISEKIKTTIDTIYNIESKIEKYKKQNLELETKSEVLKSEKESLENEIIEASKEKATTEEELNKTEEELELLIEKTNIQSIDLQNKLTHFNEAKNNHDQLTEQVKDLNKSISAKKSELTTIINDRNLISDEYRDYVKEGKGQSKLYSILATISLSSIIFCIYQLYHSASKLLFTDYVSASDILSNFILRIPFALVFGLGILYSWKLSKSLFSKIFKIHEDRLNLAKLLIIAKDTVYSAAHGLEIEDQTRFQERIRLKVAILKSHLAKDLEKDFEYKPAPLNTEEEKDTALAEDNEPGMKRKT</sequence>
<keyword evidence="3" id="KW-0472">Membrane</keyword>
<feature type="compositionally biased region" description="Acidic residues" evidence="2">
    <location>
        <begin position="420"/>
        <end position="433"/>
    </location>
</feature>
<evidence type="ECO:0000256" key="3">
    <source>
        <dbReference type="SAM" id="Phobius"/>
    </source>
</evidence>
<keyword evidence="3" id="KW-0812">Transmembrane</keyword>
<feature type="transmembrane region" description="Helical" evidence="3">
    <location>
        <begin position="283"/>
        <end position="304"/>
    </location>
</feature>
<comment type="caution">
    <text evidence="4">The sequence shown here is derived from an EMBL/GenBank/DDBJ whole genome shotgun (WGS) entry which is preliminary data.</text>
</comment>
<dbReference type="RefSeq" id="WP_251836596.1">
    <property type="nucleotide sequence ID" value="NZ_JACSQG010000005.1"/>
</dbReference>
<evidence type="ECO:0000313" key="5">
    <source>
        <dbReference type="Proteomes" id="UP000611945"/>
    </source>
</evidence>
<gene>
    <name evidence="4" type="ORF">H9642_11550</name>
</gene>
<evidence type="ECO:0000256" key="1">
    <source>
        <dbReference type="SAM" id="Coils"/>
    </source>
</evidence>
<organism evidence="4 5">
    <name type="scientific">Serpens gallinarum</name>
    <dbReference type="NCBI Taxonomy" id="2763075"/>
    <lineage>
        <taxon>Bacteria</taxon>
        <taxon>Pseudomonadati</taxon>
        <taxon>Pseudomonadota</taxon>
        <taxon>Gammaproteobacteria</taxon>
        <taxon>Pseudomonadales</taxon>
        <taxon>Pseudomonadaceae</taxon>
        <taxon>Pseudomonas</taxon>
    </lineage>
</organism>
<name>A0ABR8TPX9_9PSED</name>
<feature type="region of interest" description="Disordered" evidence="2">
    <location>
        <begin position="414"/>
        <end position="440"/>
    </location>
</feature>
<protein>
    <submittedName>
        <fullName evidence="4">Uncharacterized protein</fullName>
    </submittedName>
</protein>
<accession>A0ABR8TPX9</accession>
<feature type="coiled-coil region" evidence="1">
    <location>
        <begin position="151"/>
        <end position="255"/>
    </location>
</feature>
<dbReference type="EMBL" id="JACSQG010000005">
    <property type="protein sequence ID" value="MBD7977821.1"/>
    <property type="molecule type" value="Genomic_DNA"/>
</dbReference>
<keyword evidence="5" id="KW-1185">Reference proteome</keyword>
<reference evidence="4 5" key="1">
    <citation type="submission" date="2020-08" db="EMBL/GenBank/DDBJ databases">
        <title>A Genomic Blueprint of the Chicken Gut Microbiome.</title>
        <authorList>
            <person name="Gilroy R."/>
            <person name="Ravi A."/>
            <person name="Getino M."/>
            <person name="Pursley I."/>
            <person name="Horton D.L."/>
            <person name="Alikhan N.-F."/>
            <person name="Baker D."/>
            <person name="Gharbi K."/>
            <person name="Hall N."/>
            <person name="Watson M."/>
            <person name="Adriaenssens E.M."/>
            <person name="Foster-Nyarko E."/>
            <person name="Jarju S."/>
            <person name="Secka A."/>
            <person name="Antonio M."/>
            <person name="Oren A."/>
            <person name="Chaudhuri R."/>
            <person name="La Ragione R.M."/>
            <person name="Hildebrand F."/>
            <person name="Pallen M.J."/>
        </authorList>
    </citation>
    <scope>NUCLEOTIDE SEQUENCE [LARGE SCALE GENOMIC DNA]</scope>
    <source>
        <strain evidence="4 5">Sa2CUA2</strain>
    </source>
</reference>
<proteinExistence type="predicted"/>
<feature type="transmembrane region" description="Helical" evidence="3">
    <location>
        <begin position="324"/>
        <end position="342"/>
    </location>
</feature>
<keyword evidence="3" id="KW-1133">Transmembrane helix</keyword>
<evidence type="ECO:0000256" key="2">
    <source>
        <dbReference type="SAM" id="MobiDB-lite"/>
    </source>
</evidence>
<evidence type="ECO:0000313" key="4">
    <source>
        <dbReference type="EMBL" id="MBD7977821.1"/>
    </source>
</evidence>
<keyword evidence="1" id="KW-0175">Coiled coil</keyword>